<name>A0ABD0U4Y7_DENTH</name>
<evidence type="ECO:0000313" key="2">
    <source>
        <dbReference type="EMBL" id="KAL0907291.1"/>
    </source>
</evidence>
<protein>
    <submittedName>
        <fullName evidence="2">Uncharacterized protein</fullName>
    </submittedName>
</protein>
<dbReference type="EMBL" id="JANQDX010000017">
    <property type="protein sequence ID" value="KAL0907291.1"/>
    <property type="molecule type" value="Genomic_DNA"/>
</dbReference>
<organism evidence="2 3">
    <name type="scientific">Dendrobium thyrsiflorum</name>
    <name type="common">Pinecone-like raceme dendrobium</name>
    <name type="synonym">Orchid</name>
    <dbReference type="NCBI Taxonomy" id="117978"/>
    <lineage>
        <taxon>Eukaryota</taxon>
        <taxon>Viridiplantae</taxon>
        <taxon>Streptophyta</taxon>
        <taxon>Embryophyta</taxon>
        <taxon>Tracheophyta</taxon>
        <taxon>Spermatophyta</taxon>
        <taxon>Magnoliopsida</taxon>
        <taxon>Liliopsida</taxon>
        <taxon>Asparagales</taxon>
        <taxon>Orchidaceae</taxon>
        <taxon>Epidendroideae</taxon>
        <taxon>Malaxideae</taxon>
        <taxon>Dendrobiinae</taxon>
        <taxon>Dendrobium</taxon>
    </lineage>
</organism>
<evidence type="ECO:0000313" key="3">
    <source>
        <dbReference type="Proteomes" id="UP001552299"/>
    </source>
</evidence>
<reference evidence="2 3" key="1">
    <citation type="journal article" date="2024" name="Plant Biotechnol. J.">
        <title>Dendrobium thyrsiflorum genome and its molecular insights into genes involved in important horticultural traits.</title>
        <authorList>
            <person name="Chen B."/>
            <person name="Wang J.Y."/>
            <person name="Zheng P.J."/>
            <person name="Li K.L."/>
            <person name="Liang Y.M."/>
            <person name="Chen X.F."/>
            <person name="Zhang C."/>
            <person name="Zhao X."/>
            <person name="He X."/>
            <person name="Zhang G.Q."/>
            <person name="Liu Z.J."/>
            <person name="Xu Q."/>
        </authorList>
    </citation>
    <scope>NUCLEOTIDE SEQUENCE [LARGE SCALE GENOMIC DNA]</scope>
    <source>
        <strain evidence="2">GZMU011</strain>
    </source>
</reference>
<dbReference type="Proteomes" id="UP001552299">
    <property type="component" value="Unassembled WGS sequence"/>
</dbReference>
<comment type="caution">
    <text evidence="2">The sequence shown here is derived from an EMBL/GenBank/DDBJ whole genome shotgun (WGS) entry which is preliminary data.</text>
</comment>
<accession>A0ABD0U4Y7</accession>
<proteinExistence type="predicted"/>
<dbReference type="AlphaFoldDB" id="A0ABD0U4Y7"/>
<evidence type="ECO:0000256" key="1">
    <source>
        <dbReference type="SAM" id="MobiDB-lite"/>
    </source>
</evidence>
<keyword evidence="3" id="KW-1185">Reference proteome</keyword>
<feature type="region of interest" description="Disordered" evidence="1">
    <location>
        <begin position="1"/>
        <end position="30"/>
    </location>
</feature>
<gene>
    <name evidence="2" type="ORF">M5K25_021691</name>
</gene>
<sequence>MQNSPRSKNRLSMRKNLPLTRSALAAEDSPCSGERLSMLKKVHGTCSSSRSLQIVIGATVEC</sequence>